<reference evidence="11" key="1">
    <citation type="submission" date="2021-02" db="EMBL/GenBank/DDBJ databases">
        <authorList>
            <person name="Nowell W R."/>
        </authorList>
    </citation>
    <scope>NUCLEOTIDE SEQUENCE</scope>
</reference>
<evidence type="ECO:0000256" key="5">
    <source>
        <dbReference type="ARBA" id="ARBA00023136"/>
    </source>
</evidence>
<dbReference type="AlphaFoldDB" id="A0A820FVH6"/>
<dbReference type="EMBL" id="CAJNOE010001771">
    <property type="protein sequence ID" value="CAF1449381.1"/>
    <property type="molecule type" value="Genomic_DNA"/>
</dbReference>
<keyword evidence="6" id="KW-0675">Receptor</keyword>
<evidence type="ECO:0000256" key="1">
    <source>
        <dbReference type="ARBA" id="ARBA00004141"/>
    </source>
</evidence>
<dbReference type="Proteomes" id="UP000663860">
    <property type="component" value="Unassembled WGS sequence"/>
</dbReference>
<evidence type="ECO:0000256" key="4">
    <source>
        <dbReference type="ARBA" id="ARBA00023040"/>
    </source>
</evidence>
<dbReference type="Pfam" id="PF00001">
    <property type="entry name" value="7tm_1"/>
    <property type="match status" value="1"/>
</dbReference>
<gene>
    <name evidence="10" type="ORF">IZO911_LOCUS42272</name>
    <name evidence="11" type="ORF">KXQ929_LOCUS43721</name>
</gene>
<evidence type="ECO:0000313" key="10">
    <source>
        <dbReference type="EMBL" id="CAF1449381.1"/>
    </source>
</evidence>
<organism evidence="11 12">
    <name type="scientific">Adineta steineri</name>
    <dbReference type="NCBI Taxonomy" id="433720"/>
    <lineage>
        <taxon>Eukaryota</taxon>
        <taxon>Metazoa</taxon>
        <taxon>Spiralia</taxon>
        <taxon>Gnathifera</taxon>
        <taxon>Rotifera</taxon>
        <taxon>Eurotatoria</taxon>
        <taxon>Bdelloidea</taxon>
        <taxon>Adinetida</taxon>
        <taxon>Adinetidae</taxon>
        <taxon>Adineta</taxon>
    </lineage>
</organism>
<comment type="caution">
    <text evidence="11">The sequence shown here is derived from an EMBL/GenBank/DDBJ whole genome shotgun (WGS) entry which is preliminary data.</text>
</comment>
<evidence type="ECO:0000256" key="8">
    <source>
        <dbReference type="SAM" id="Phobius"/>
    </source>
</evidence>
<evidence type="ECO:0000256" key="7">
    <source>
        <dbReference type="ARBA" id="ARBA00023224"/>
    </source>
</evidence>
<comment type="subcellular location">
    <subcellularLocation>
        <location evidence="1">Membrane</location>
        <topology evidence="1">Multi-pass membrane protein</topology>
    </subcellularLocation>
</comment>
<accession>A0A820FVH6</accession>
<feature type="transmembrane region" description="Helical" evidence="8">
    <location>
        <begin position="229"/>
        <end position="253"/>
    </location>
</feature>
<protein>
    <recommendedName>
        <fullName evidence="9">G-protein coupled receptors family 1 profile domain-containing protein</fullName>
    </recommendedName>
</protein>
<feature type="transmembrane region" description="Helical" evidence="8">
    <location>
        <begin position="187"/>
        <end position="209"/>
    </location>
</feature>
<dbReference type="PANTHER" id="PTHR24243">
    <property type="entry name" value="G-PROTEIN COUPLED RECEPTOR"/>
    <property type="match status" value="1"/>
</dbReference>
<dbReference type="PROSITE" id="PS50262">
    <property type="entry name" value="G_PROTEIN_RECEP_F1_2"/>
    <property type="match status" value="1"/>
</dbReference>
<dbReference type="EMBL" id="CAJOBB010011884">
    <property type="protein sequence ID" value="CAF4267990.1"/>
    <property type="molecule type" value="Genomic_DNA"/>
</dbReference>
<dbReference type="InterPro" id="IPR000276">
    <property type="entry name" value="GPCR_Rhodpsn"/>
</dbReference>
<name>A0A820FVH6_9BILA</name>
<dbReference type="InterPro" id="IPR017452">
    <property type="entry name" value="GPCR_Rhodpsn_7TM"/>
</dbReference>
<evidence type="ECO:0000259" key="9">
    <source>
        <dbReference type="PROSITE" id="PS50262"/>
    </source>
</evidence>
<evidence type="ECO:0000256" key="6">
    <source>
        <dbReference type="ARBA" id="ARBA00023170"/>
    </source>
</evidence>
<dbReference type="SUPFAM" id="SSF81321">
    <property type="entry name" value="Family A G protein-coupled receptor-like"/>
    <property type="match status" value="1"/>
</dbReference>
<feature type="transmembrane region" description="Helical" evidence="8">
    <location>
        <begin position="96"/>
        <end position="117"/>
    </location>
</feature>
<dbReference type="Gene3D" id="1.20.1070.10">
    <property type="entry name" value="Rhodopsin 7-helix transmembrane proteins"/>
    <property type="match status" value="1"/>
</dbReference>
<evidence type="ECO:0000256" key="3">
    <source>
        <dbReference type="ARBA" id="ARBA00022989"/>
    </source>
</evidence>
<evidence type="ECO:0000313" key="12">
    <source>
        <dbReference type="Proteomes" id="UP000663868"/>
    </source>
</evidence>
<dbReference type="GO" id="GO:0004930">
    <property type="term" value="F:G protein-coupled receptor activity"/>
    <property type="evidence" value="ECO:0007669"/>
    <property type="project" value="UniProtKB-KW"/>
</dbReference>
<feature type="transmembrane region" description="Helical" evidence="8">
    <location>
        <begin position="20"/>
        <end position="41"/>
    </location>
</feature>
<keyword evidence="5 8" id="KW-0472">Membrane</keyword>
<feature type="transmembrane region" description="Helical" evidence="8">
    <location>
        <begin position="53"/>
        <end position="71"/>
    </location>
</feature>
<feature type="transmembrane region" description="Helical" evidence="8">
    <location>
        <begin position="137"/>
        <end position="159"/>
    </location>
</feature>
<feature type="domain" description="G-protein coupled receptors family 1 profile" evidence="9">
    <location>
        <begin position="33"/>
        <end position="279"/>
    </location>
</feature>
<keyword evidence="3 8" id="KW-1133">Transmembrane helix</keyword>
<proteinExistence type="predicted"/>
<keyword evidence="4" id="KW-0297">G-protein coupled receptor</keyword>
<keyword evidence="7" id="KW-0807">Transducer</keyword>
<dbReference type="PANTHER" id="PTHR24243:SF230">
    <property type="entry name" value="G-PROTEIN COUPLED RECEPTORS FAMILY 1 PROFILE DOMAIN-CONTAINING PROTEIN"/>
    <property type="match status" value="1"/>
</dbReference>
<evidence type="ECO:0000256" key="2">
    <source>
        <dbReference type="ARBA" id="ARBA00022692"/>
    </source>
</evidence>
<keyword evidence="2 8" id="KW-0812">Transmembrane</keyword>
<sequence length="301" mass="36325">MIMSYNKNSSDIVEYNFFATYYPLFLVISGTLFNSLTFIILCRRKFRGTSKQLTLHYMRAIAIFDILMLYGRNFDHFLYYAYGFTLQTYSVPFCKFFSFLNYFIPQVSAWLRVFICFDRYLSLSRIHKTWFAQSRNVLIIIICIVTIFTLINFHFFLFACYDNDDGTVNMEARLYEIYPLWNYINLVLYNCLPFIFMIAFYGNVIYHLIRFRHTSISQNLRRQYRSMSITLIIITFLFLLMTMPATICSGFFYTSTSKFIRHLFGYILYTYHILSFLIYLITFREFRKEVILMITFKKNDN</sequence>
<dbReference type="GO" id="GO:0005886">
    <property type="term" value="C:plasma membrane"/>
    <property type="evidence" value="ECO:0007669"/>
    <property type="project" value="TreeGrafter"/>
</dbReference>
<feature type="transmembrane region" description="Helical" evidence="8">
    <location>
        <begin position="259"/>
        <end position="283"/>
    </location>
</feature>
<dbReference type="Proteomes" id="UP000663868">
    <property type="component" value="Unassembled WGS sequence"/>
</dbReference>
<evidence type="ECO:0000313" key="11">
    <source>
        <dbReference type="EMBL" id="CAF4267990.1"/>
    </source>
</evidence>